<organism evidence="1 2">
    <name type="scientific">Hymenobacter psychrotolerans DSM 18569</name>
    <dbReference type="NCBI Taxonomy" id="1121959"/>
    <lineage>
        <taxon>Bacteria</taxon>
        <taxon>Pseudomonadati</taxon>
        <taxon>Bacteroidota</taxon>
        <taxon>Cytophagia</taxon>
        <taxon>Cytophagales</taxon>
        <taxon>Hymenobacteraceae</taxon>
        <taxon>Hymenobacter</taxon>
    </lineage>
</organism>
<evidence type="ECO:0000313" key="1">
    <source>
        <dbReference type="EMBL" id="SHK98199.1"/>
    </source>
</evidence>
<accession>A0A1M6WXA2</accession>
<dbReference type="AlphaFoldDB" id="A0A1M6WXA2"/>
<reference evidence="2" key="1">
    <citation type="submission" date="2016-11" db="EMBL/GenBank/DDBJ databases">
        <authorList>
            <person name="Varghese N."/>
            <person name="Submissions S."/>
        </authorList>
    </citation>
    <scope>NUCLEOTIDE SEQUENCE [LARGE SCALE GENOMIC DNA]</scope>
    <source>
        <strain evidence="2">DSM 18569</strain>
    </source>
</reference>
<sequence length="100" mass="10895">MKTPAEYLQCPVFELTYPTGDAAESVPVIAYNDALRAVEEALADAEKYKYLLMRALRRHRADTAVGPALVPPASGFREYAAQPGTPVLPLYPEGEDEQAA</sequence>
<name>A0A1M6WXA2_9BACT</name>
<dbReference type="EMBL" id="FRAS01000008">
    <property type="protein sequence ID" value="SHK98199.1"/>
    <property type="molecule type" value="Genomic_DNA"/>
</dbReference>
<dbReference type="RefSeq" id="WP_073283742.1">
    <property type="nucleotide sequence ID" value="NZ_FRAS01000008.1"/>
</dbReference>
<evidence type="ECO:0000313" key="2">
    <source>
        <dbReference type="Proteomes" id="UP000183947"/>
    </source>
</evidence>
<protein>
    <submittedName>
        <fullName evidence="1">Uncharacterized protein</fullName>
    </submittedName>
</protein>
<keyword evidence="2" id="KW-1185">Reference proteome</keyword>
<dbReference type="Proteomes" id="UP000183947">
    <property type="component" value="Unassembled WGS sequence"/>
</dbReference>
<gene>
    <name evidence="1" type="ORF">SAMN02746009_01923</name>
</gene>
<dbReference type="OrthoDB" id="885504at2"/>
<proteinExistence type="predicted"/>